<keyword evidence="8 9" id="KW-0472">Membrane</keyword>
<dbReference type="EMBL" id="CACSLK010000984">
    <property type="protein sequence ID" value="CAA0806848.1"/>
    <property type="molecule type" value="Genomic_DNA"/>
</dbReference>
<evidence type="ECO:0000256" key="1">
    <source>
        <dbReference type="ARBA" id="ARBA00004370"/>
    </source>
</evidence>
<accession>A0A9N7R0J9</accession>
<keyword evidence="6" id="KW-0067">ATP-binding</keyword>
<keyword evidence="3 9" id="KW-0812">Transmembrane</keyword>
<evidence type="ECO:0000313" key="12">
    <source>
        <dbReference type="EMBL" id="CAA0806848.1"/>
    </source>
</evidence>
<keyword evidence="5" id="KW-0547">Nucleotide-binding</keyword>
<dbReference type="AlphaFoldDB" id="A0A9N7R0J9"/>
<keyword evidence="12" id="KW-0675">Receptor</keyword>
<evidence type="ECO:0000256" key="9">
    <source>
        <dbReference type="SAM" id="Phobius"/>
    </source>
</evidence>
<evidence type="ECO:0000256" key="5">
    <source>
        <dbReference type="ARBA" id="ARBA00022741"/>
    </source>
</evidence>
<evidence type="ECO:0000256" key="7">
    <source>
        <dbReference type="ARBA" id="ARBA00022989"/>
    </source>
</evidence>
<dbReference type="PANTHER" id="PTHR48010:SF76">
    <property type="entry name" value="INACTIVE RECEPTOR KINASE RLK902-RELATED"/>
    <property type="match status" value="1"/>
</dbReference>
<gene>
    <name evidence="12" type="ORF">SHERM_09729</name>
</gene>
<dbReference type="FunFam" id="3.30.200.20:FF:000307">
    <property type="entry name" value="pollen receptor-like kinase 1"/>
    <property type="match status" value="1"/>
</dbReference>
<dbReference type="Pfam" id="PF08263">
    <property type="entry name" value="LRRNT_2"/>
    <property type="match status" value="1"/>
</dbReference>
<dbReference type="InterPro" id="IPR000719">
    <property type="entry name" value="Prot_kinase_dom"/>
</dbReference>
<comment type="subcellular location">
    <subcellularLocation>
        <location evidence="1">Membrane</location>
    </subcellularLocation>
</comment>
<dbReference type="Proteomes" id="UP001153555">
    <property type="component" value="Unassembled WGS sequence"/>
</dbReference>
<dbReference type="GO" id="GO:0016020">
    <property type="term" value="C:membrane"/>
    <property type="evidence" value="ECO:0007669"/>
    <property type="project" value="UniProtKB-SubCell"/>
</dbReference>
<keyword evidence="7 9" id="KW-1133">Transmembrane helix</keyword>
<evidence type="ECO:0000256" key="2">
    <source>
        <dbReference type="ARBA" id="ARBA00022614"/>
    </source>
</evidence>
<dbReference type="InterPro" id="IPR020635">
    <property type="entry name" value="Tyr_kinase_cat_dom"/>
</dbReference>
<keyword evidence="12" id="KW-0418">Kinase</keyword>
<reference evidence="12" key="1">
    <citation type="submission" date="2019-12" db="EMBL/GenBank/DDBJ databases">
        <authorList>
            <person name="Scholes J."/>
        </authorList>
    </citation>
    <scope>NUCLEOTIDE SEQUENCE</scope>
</reference>
<dbReference type="Gene3D" id="1.10.510.10">
    <property type="entry name" value="Transferase(Phosphotransferase) domain 1"/>
    <property type="match status" value="2"/>
</dbReference>
<keyword evidence="10" id="KW-0732">Signal</keyword>
<dbReference type="Gene3D" id="3.80.10.10">
    <property type="entry name" value="Ribonuclease Inhibitor"/>
    <property type="match status" value="1"/>
</dbReference>
<protein>
    <submittedName>
        <fullName evidence="12">Probable inactive receptor kinase</fullName>
    </submittedName>
</protein>
<dbReference type="Pfam" id="PF13855">
    <property type="entry name" value="LRR_8"/>
    <property type="match status" value="1"/>
</dbReference>
<feature type="domain" description="Protein kinase" evidence="11">
    <location>
        <begin position="283"/>
        <end position="476"/>
    </location>
</feature>
<evidence type="ECO:0000256" key="10">
    <source>
        <dbReference type="SAM" id="SignalP"/>
    </source>
</evidence>
<dbReference type="InterPro" id="IPR011009">
    <property type="entry name" value="Kinase-like_dom_sf"/>
</dbReference>
<evidence type="ECO:0000256" key="6">
    <source>
        <dbReference type="ARBA" id="ARBA00022840"/>
    </source>
</evidence>
<dbReference type="GO" id="GO:0005524">
    <property type="term" value="F:ATP binding"/>
    <property type="evidence" value="ECO:0007669"/>
    <property type="project" value="UniProtKB-KW"/>
</dbReference>
<dbReference type="PROSITE" id="PS50011">
    <property type="entry name" value="PROTEIN_KINASE_DOM"/>
    <property type="match status" value="1"/>
</dbReference>
<dbReference type="InterPro" id="IPR013210">
    <property type="entry name" value="LRR_N_plant-typ"/>
</dbReference>
<evidence type="ECO:0000256" key="8">
    <source>
        <dbReference type="ARBA" id="ARBA00023136"/>
    </source>
</evidence>
<organism evidence="12 13">
    <name type="scientific">Striga hermonthica</name>
    <name type="common">Purple witchweed</name>
    <name type="synonym">Buchnera hermonthica</name>
    <dbReference type="NCBI Taxonomy" id="68872"/>
    <lineage>
        <taxon>Eukaryota</taxon>
        <taxon>Viridiplantae</taxon>
        <taxon>Streptophyta</taxon>
        <taxon>Embryophyta</taxon>
        <taxon>Tracheophyta</taxon>
        <taxon>Spermatophyta</taxon>
        <taxon>Magnoliopsida</taxon>
        <taxon>eudicotyledons</taxon>
        <taxon>Gunneridae</taxon>
        <taxon>Pentapetalae</taxon>
        <taxon>asterids</taxon>
        <taxon>lamiids</taxon>
        <taxon>Lamiales</taxon>
        <taxon>Orobanchaceae</taxon>
        <taxon>Buchnereae</taxon>
        <taxon>Striga</taxon>
    </lineage>
</organism>
<dbReference type="Pfam" id="PF07714">
    <property type="entry name" value="PK_Tyr_Ser-Thr"/>
    <property type="match status" value="1"/>
</dbReference>
<keyword evidence="13" id="KW-1185">Reference proteome</keyword>
<dbReference type="PANTHER" id="PTHR48010">
    <property type="entry name" value="OS05G0588300 PROTEIN"/>
    <property type="match status" value="1"/>
</dbReference>
<dbReference type="InterPro" id="IPR001245">
    <property type="entry name" value="Ser-Thr/Tyr_kinase_cat_dom"/>
</dbReference>
<dbReference type="OrthoDB" id="4062651at2759"/>
<evidence type="ECO:0000256" key="3">
    <source>
        <dbReference type="ARBA" id="ARBA00022692"/>
    </source>
</evidence>
<dbReference type="SUPFAM" id="SSF56112">
    <property type="entry name" value="Protein kinase-like (PK-like)"/>
    <property type="match status" value="1"/>
</dbReference>
<feature type="transmembrane region" description="Helical" evidence="9">
    <location>
        <begin position="173"/>
        <end position="196"/>
    </location>
</feature>
<dbReference type="InterPro" id="IPR032675">
    <property type="entry name" value="LRR_dom_sf"/>
</dbReference>
<dbReference type="SUPFAM" id="SSF52058">
    <property type="entry name" value="L domain-like"/>
    <property type="match status" value="1"/>
</dbReference>
<evidence type="ECO:0000259" key="11">
    <source>
        <dbReference type="PROSITE" id="PS50011"/>
    </source>
</evidence>
<name>A0A9N7R0J9_STRHE</name>
<comment type="caution">
    <text evidence="12">The sequence shown here is derived from an EMBL/GenBank/DDBJ whole genome shotgun (WGS) entry which is preliminary data.</text>
</comment>
<evidence type="ECO:0000313" key="13">
    <source>
        <dbReference type="Proteomes" id="UP001153555"/>
    </source>
</evidence>
<dbReference type="InterPro" id="IPR050994">
    <property type="entry name" value="At_inactive_RLKs"/>
</dbReference>
<feature type="signal peptide" evidence="10">
    <location>
        <begin position="1"/>
        <end position="15"/>
    </location>
</feature>
<dbReference type="GO" id="GO:0004713">
    <property type="term" value="F:protein tyrosine kinase activity"/>
    <property type="evidence" value="ECO:0007669"/>
    <property type="project" value="InterPro"/>
</dbReference>
<proteinExistence type="predicted"/>
<dbReference type="InterPro" id="IPR001611">
    <property type="entry name" value="Leu-rich_rpt"/>
</dbReference>
<keyword evidence="12" id="KW-0808">Transferase</keyword>
<sequence>MLLLLLFSLLPAAIPADLSSDRAALLALRSALGGRSFLWNDTSPTPCAWQGVRCDGDRVVVLRLPASSLSGALPANTISNLTSLRTLSLRLNHLSGPLPDDLSRLSQLRNLYLQGNQFTGPLPDSILSLHALPLDTVCAGNAGPTESPAEAPNGNVDFGGETGKKKKKLSGGAIAGIVVGSFVGLILLVLALFILCRKRNGNNVRSVDVTAIKNHAEEPHEKPVEETNSGVSNGFSVSASAVNAMGANGNTRVEMGTNSAASVKKLVFFGNASRIFDLEELLRASAEVLGKGTFGTSYKAVLEVGTVVAVKRLKDVTIGEREFREKIEAVGAMDHENLVPLRAYYYSREEKLLVFDYMPMGSLSAVLHGNKGSGKNPLNWETRLAIALGAARVDLPRWVQSVVRDEWTSEVFDVELVRYNNLEEEMVQLLQLGIGCTAQYPDSRPSISEVVRRIEGIHISSLRGYQDETDHVSETY</sequence>
<dbReference type="SMART" id="SM00219">
    <property type="entry name" value="TyrKc"/>
    <property type="match status" value="1"/>
</dbReference>
<feature type="chain" id="PRO_5040486215" evidence="10">
    <location>
        <begin position="16"/>
        <end position="476"/>
    </location>
</feature>
<keyword evidence="4" id="KW-0677">Repeat</keyword>
<keyword evidence="2" id="KW-0433">Leucine-rich repeat</keyword>
<evidence type="ECO:0000256" key="4">
    <source>
        <dbReference type="ARBA" id="ARBA00022737"/>
    </source>
</evidence>